<keyword evidence="2" id="KW-1185">Reference proteome</keyword>
<evidence type="ECO:0000313" key="1">
    <source>
        <dbReference type="EMBL" id="CAG8603777.1"/>
    </source>
</evidence>
<dbReference type="EMBL" id="CAJVPW010009302">
    <property type="protein sequence ID" value="CAG8603777.1"/>
    <property type="molecule type" value="Genomic_DNA"/>
</dbReference>
<gene>
    <name evidence="1" type="ORF">SPELUC_LOCUS7233</name>
</gene>
<evidence type="ECO:0000313" key="2">
    <source>
        <dbReference type="Proteomes" id="UP000789366"/>
    </source>
</evidence>
<comment type="caution">
    <text evidence="1">The sequence shown here is derived from an EMBL/GenBank/DDBJ whole genome shotgun (WGS) entry which is preliminary data.</text>
</comment>
<reference evidence="1" key="1">
    <citation type="submission" date="2021-06" db="EMBL/GenBank/DDBJ databases">
        <authorList>
            <person name="Kallberg Y."/>
            <person name="Tangrot J."/>
            <person name="Rosling A."/>
        </authorList>
    </citation>
    <scope>NUCLEOTIDE SEQUENCE</scope>
    <source>
        <strain evidence="1">28 12/20/2015</strain>
    </source>
</reference>
<feature type="non-terminal residue" evidence="1">
    <location>
        <position position="1"/>
    </location>
</feature>
<accession>A0ACA9MWZ8</accession>
<sequence length="178" mass="20778">RFDNVDGNYDSNKNSSEDCGKYLAYNLLLADNVRKHFERIVQTELVNYTTFIHNGSITIKEGDYIHVNFTMSPTKINILTLFDTEYLTYSDEPLYIDSLNLENTYHISHSTNYSVYYFNRFKRQLMDTTLLTQIGFAPNYRTYNYITTNQSPPNTTTMVTTIRPKSAVTQVEKEQNNL</sequence>
<organism evidence="1 2">
    <name type="scientific">Cetraspora pellucida</name>
    <dbReference type="NCBI Taxonomy" id="1433469"/>
    <lineage>
        <taxon>Eukaryota</taxon>
        <taxon>Fungi</taxon>
        <taxon>Fungi incertae sedis</taxon>
        <taxon>Mucoromycota</taxon>
        <taxon>Glomeromycotina</taxon>
        <taxon>Glomeromycetes</taxon>
        <taxon>Diversisporales</taxon>
        <taxon>Gigasporaceae</taxon>
        <taxon>Cetraspora</taxon>
    </lineage>
</organism>
<protein>
    <submittedName>
        <fullName evidence="1">16495_t:CDS:1</fullName>
    </submittedName>
</protein>
<proteinExistence type="predicted"/>
<dbReference type="Proteomes" id="UP000789366">
    <property type="component" value="Unassembled WGS sequence"/>
</dbReference>
<name>A0ACA9MWZ8_9GLOM</name>